<evidence type="ECO:0000313" key="5">
    <source>
        <dbReference type="EMBL" id="NKX93527.1"/>
    </source>
</evidence>
<dbReference type="Gene3D" id="2.60.40.10">
    <property type="entry name" value="Immunoglobulins"/>
    <property type="match status" value="1"/>
</dbReference>
<dbReference type="InterPro" id="IPR003961">
    <property type="entry name" value="FN3_dom"/>
</dbReference>
<organism evidence="5 6">
    <name type="scientific">Sanguibacter hominis ATCC BAA-789</name>
    <dbReference type="NCBI Taxonomy" id="1312740"/>
    <lineage>
        <taxon>Bacteria</taxon>
        <taxon>Bacillati</taxon>
        <taxon>Actinomycetota</taxon>
        <taxon>Actinomycetes</taxon>
        <taxon>Micrococcales</taxon>
        <taxon>Sanguibacteraceae</taxon>
        <taxon>Sanguibacter</taxon>
    </lineage>
</organism>
<keyword evidence="1" id="KW-0326">Glycosidase</keyword>
<dbReference type="RefSeq" id="WP_168447540.1">
    <property type="nucleotide sequence ID" value="NZ_JAAXOW010000002.1"/>
</dbReference>
<dbReference type="InterPro" id="IPR013783">
    <property type="entry name" value="Ig-like_fold"/>
</dbReference>
<reference evidence="5 6" key="1">
    <citation type="submission" date="2020-04" db="EMBL/GenBank/DDBJ databases">
        <title>MicrobeNet Type strains.</title>
        <authorList>
            <person name="Nicholson A.C."/>
        </authorList>
    </citation>
    <scope>NUCLEOTIDE SEQUENCE [LARGE SCALE GENOMIC DNA]</scope>
    <source>
        <strain evidence="5 6">ATCC BAA-789</strain>
    </source>
</reference>
<feature type="chain" id="PRO_5040825091" description="Fibronectin type-III domain-containing protein" evidence="3">
    <location>
        <begin position="33"/>
        <end position="587"/>
    </location>
</feature>
<keyword evidence="6" id="KW-1185">Reference proteome</keyword>
<proteinExistence type="predicted"/>
<dbReference type="AlphaFoldDB" id="A0A9X5IPT3"/>
<comment type="caution">
    <text evidence="5">The sequence shown here is derived from an EMBL/GenBank/DDBJ whole genome shotgun (WGS) entry which is preliminary data.</text>
</comment>
<feature type="domain" description="Fibronectin type-III" evidence="4">
    <location>
        <begin position="52"/>
        <end position="155"/>
    </location>
</feature>
<dbReference type="CDD" id="cd00063">
    <property type="entry name" value="FN3"/>
    <property type="match status" value="1"/>
</dbReference>
<evidence type="ECO:0000256" key="2">
    <source>
        <dbReference type="ARBA" id="ARBA00023326"/>
    </source>
</evidence>
<evidence type="ECO:0000256" key="3">
    <source>
        <dbReference type="SAM" id="SignalP"/>
    </source>
</evidence>
<name>A0A9X5IPT3_9MICO</name>
<dbReference type="Pfam" id="PF00041">
    <property type="entry name" value="fn3"/>
    <property type="match status" value="1"/>
</dbReference>
<dbReference type="InterPro" id="IPR036116">
    <property type="entry name" value="FN3_sf"/>
</dbReference>
<keyword evidence="2" id="KW-0624">Polysaccharide degradation</keyword>
<dbReference type="PROSITE" id="PS50853">
    <property type="entry name" value="FN3"/>
    <property type="match status" value="1"/>
</dbReference>
<keyword evidence="2" id="KW-0119">Carbohydrate metabolism</keyword>
<dbReference type="SUPFAM" id="SSF56219">
    <property type="entry name" value="DNase I-like"/>
    <property type="match status" value="1"/>
</dbReference>
<dbReference type="Proteomes" id="UP000774283">
    <property type="component" value="Unassembled WGS sequence"/>
</dbReference>
<protein>
    <recommendedName>
        <fullName evidence="4">Fibronectin type-III domain-containing protein</fullName>
    </recommendedName>
</protein>
<accession>A0A9X5IPT3</accession>
<evidence type="ECO:0000259" key="4">
    <source>
        <dbReference type="PROSITE" id="PS50853"/>
    </source>
</evidence>
<dbReference type="SMART" id="SM00060">
    <property type="entry name" value="FN3"/>
    <property type="match status" value="2"/>
</dbReference>
<sequence>MKNTSILSRSALAGAVALSVLVGGAVIPAASATTAQSAPVATSVVAAKKAKTPKRVTGVKLAKGGSRNHNVRVGWTWQKGVKRYEVQVATDKAFKKDRVKTVRANTTSKPAGGRLEVTVEGLKNATTYRVRVRAVAKNGAKGAWSAPKKVKTKVHIPERVTSLVATPGPKPGEVRLTWKHKTTYTTHYRLELASTVFNDQKSNLPKKGRKHVRLTIPAKGKSYVIPASVTAKLGLHPASGNHLYYRFRALNKGTAGTKMRLYPSLHAVQPARQAGTTAGMVPLKVGSYNVVSARVGANSQPSKPWSKRKGKVASTIVASGASVVGLQEVSPSTEEVSADGRTRQTESLLAAVRSAAKNAGSSADYAMVRVSPYVKPRSVYGSQGQRILYDKNRLTLLSDCPDDSAGGFYSGSCTANLAANASDSNEDKRKFAYAKFRDNKSGGEFWFVSTHLDPRQGAESLRGRQAQSIISTMSRLNTQKLPVLVTGDLNSYQNKSAGNAPHDAFVGAGFRDSFTATKKKNAEFSTLNDWYTTVKKYDQGFGVRLDYILGQGVGDFTNHVNEMARTDSARGSDHNMVHATAYLPVRS</sequence>
<dbReference type="SUPFAM" id="SSF49265">
    <property type="entry name" value="Fibronectin type III"/>
    <property type="match status" value="1"/>
</dbReference>
<dbReference type="EMBL" id="JAAXOW010000002">
    <property type="protein sequence ID" value="NKX93527.1"/>
    <property type="molecule type" value="Genomic_DNA"/>
</dbReference>
<keyword evidence="3" id="KW-0732">Signal</keyword>
<evidence type="ECO:0000313" key="6">
    <source>
        <dbReference type="Proteomes" id="UP000774283"/>
    </source>
</evidence>
<keyword evidence="1" id="KW-0378">Hydrolase</keyword>
<dbReference type="InterPro" id="IPR005135">
    <property type="entry name" value="Endo/exonuclease/phosphatase"/>
</dbReference>
<feature type="signal peptide" evidence="3">
    <location>
        <begin position="1"/>
        <end position="32"/>
    </location>
</feature>
<dbReference type="Pfam" id="PF03372">
    <property type="entry name" value="Exo_endo_phos"/>
    <property type="match status" value="1"/>
</dbReference>
<dbReference type="Gene3D" id="3.60.10.10">
    <property type="entry name" value="Endonuclease/exonuclease/phosphatase"/>
    <property type="match status" value="1"/>
</dbReference>
<evidence type="ECO:0000256" key="1">
    <source>
        <dbReference type="ARBA" id="ARBA00023295"/>
    </source>
</evidence>
<gene>
    <name evidence="5" type="ORF">HF995_09625</name>
</gene>
<dbReference type="GO" id="GO:0000272">
    <property type="term" value="P:polysaccharide catabolic process"/>
    <property type="evidence" value="ECO:0007669"/>
    <property type="project" value="UniProtKB-KW"/>
</dbReference>
<dbReference type="InterPro" id="IPR036691">
    <property type="entry name" value="Endo/exonu/phosph_ase_sf"/>
</dbReference>
<dbReference type="GO" id="GO:0016798">
    <property type="term" value="F:hydrolase activity, acting on glycosyl bonds"/>
    <property type="evidence" value="ECO:0007669"/>
    <property type="project" value="UniProtKB-KW"/>
</dbReference>